<organism evidence="1">
    <name type="scientific">Rhizophora mucronata</name>
    <name type="common">Asiatic mangrove</name>
    <dbReference type="NCBI Taxonomy" id="61149"/>
    <lineage>
        <taxon>Eukaryota</taxon>
        <taxon>Viridiplantae</taxon>
        <taxon>Streptophyta</taxon>
        <taxon>Embryophyta</taxon>
        <taxon>Tracheophyta</taxon>
        <taxon>Spermatophyta</taxon>
        <taxon>Magnoliopsida</taxon>
        <taxon>eudicotyledons</taxon>
        <taxon>Gunneridae</taxon>
        <taxon>Pentapetalae</taxon>
        <taxon>rosids</taxon>
        <taxon>fabids</taxon>
        <taxon>Malpighiales</taxon>
        <taxon>Rhizophoraceae</taxon>
        <taxon>Rhizophora</taxon>
    </lineage>
</organism>
<evidence type="ECO:0000313" key="1">
    <source>
        <dbReference type="EMBL" id="MBX56326.1"/>
    </source>
</evidence>
<dbReference type="EMBL" id="GGEC01075842">
    <property type="protein sequence ID" value="MBX56326.1"/>
    <property type="molecule type" value="Transcribed_RNA"/>
</dbReference>
<accession>A0A2P2PNK4</accession>
<reference evidence="1" key="1">
    <citation type="submission" date="2018-02" db="EMBL/GenBank/DDBJ databases">
        <title>Rhizophora mucronata_Transcriptome.</title>
        <authorList>
            <person name="Meera S.P."/>
            <person name="Sreeshan A."/>
            <person name="Augustine A."/>
        </authorList>
    </citation>
    <scope>NUCLEOTIDE SEQUENCE</scope>
    <source>
        <tissue evidence="1">Leaf</tissue>
    </source>
</reference>
<name>A0A2P2PNK4_RHIMU</name>
<dbReference type="AlphaFoldDB" id="A0A2P2PNK4"/>
<proteinExistence type="predicted"/>
<protein>
    <submittedName>
        <fullName evidence="1">Uncharacterized protein</fullName>
    </submittedName>
</protein>
<sequence>MTLSLSLPPSFVLCFHAWKQNIKKEKKRLAARVLE</sequence>